<dbReference type="InterPro" id="IPR009081">
    <property type="entry name" value="PP-bd_ACP"/>
</dbReference>
<feature type="domain" description="Carrier" evidence="3">
    <location>
        <begin position="2"/>
        <end position="80"/>
    </location>
</feature>
<proteinExistence type="predicted"/>
<gene>
    <name evidence="4" type="ORF">Drose_24325</name>
</gene>
<dbReference type="EMBL" id="CP073721">
    <property type="protein sequence ID" value="UWZ34352.1"/>
    <property type="molecule type" value="Genomic_DNA"/>
</dbReference>
<evidence type="ECO:0000313" key="4">
    <source>
        <dbReference type="EMBL" id="UWZ34352.1"/>
    </source>
</evidence>
<dbReference type="RefSeq" id="WP_260723660.1">
    <property type="nucleotide sequence ID" value="NZ_BAAABS010000080.1"/>
</dbReference>
<name>A0ABY5YXU5_9ACTN</name>
<evidence type="ECO:0000256" key="1">
    <source>
        <dbReference type="ARBA" id="ARBA00022450"/>
    </source>
</evidence>
<accession>A0ABY5YXU5</accession>
<dbReference type="PROSITE" id="PS50075">
    <property type="entry name" value="CARRIER"/>
    <property type="match status" value="1"/>
</dbReference>
<dbReference type="SUPFAM" id="SSF47336">
    <property type="entry name" value="ACP-like"/>
    <property type="match status" value="1"/>
</dbReference>
<evidence type="ECO:0000313" key="5">
    <source>
        <dbReference type="Proteomes" id="UP001058271"/>
    </source>
</evidence>
<reference evidence="4" key="1">
    <citation type="submission" date="2021-04" db="EMBL/GenBank/DDBJ databases">
        <title>Biosynthetic gene clusters of Dactylosporangioum roseum.</title>
        <authorList>
            <person name="Hartkoorn R.C."/>
            <person name="Beaudoing E."/>
            <person name="Hot D."/>
            <person name="Moureu S."/>
        </authorList>
    </citation>
    <scope>NUCLEOTIDE SEQUENCE</scope>
    <source>
        <strain evidence="4">NRRL B-16295</strain>
    </source>
</reference>
<sequence length="84" mass="8909">MIVTVEDVRRILIACSGAPEVEVADADFADTSLEDLGYDSLALMESAATIEQEYGVRVSDETFAAAKTPRELTEIVESAAKAAA</sequence>
<keyword evidence="2" id="KW-0597">Phosphoprotein</keyword>
<organism evidence="4 5">
    <name type="scientific">Dactylosporangium roseum</name>
    <dbReference type="NCBI Taxonomy" id="47989"/>
    <lineage>
        <taxon>Bacteria</taxon>
        <taxon>Bacillati</taxon>
        <taxon>Actinomycetota</taxon>
        <taxon>Actinomycetes</taxon>
        <taxon>Micromonosporales</taxon>
        <taxon>Micromonosporaceae</taxon>
        <taxon>Dactylosporangium</taxon>
    </lineage>
</organism>
<dbReference type="Pfam" id="PF00550">
    <property type="entry name" value="PP-binding"/>
    <property type="match status" value="1"/>
</dbReference>
<dbReference type="PROSITE" id="PS00012">
    <property type="entry name" value="PHOSPHOPANTETHEINE"/>
    <property type="match status" value="1"/>
</dbReference>
<evidence type="ECO:0000259" key="3">
    <source>
        <dbReference type="PROSITE" id="PS50075"/>
    </source>
</evidence>
<protein>
    <submittedName>
        <fullName evidence="4">Acyl carrier protein</fullName>
    </submittedName>
</protein>
<evidence type="ECO:0000256" key="2">
    <source>
        <dbReference type="ARBA" id="ARBA00022553"/>
    </source>
</evidence>
<dbReference type="InterPro" id="IPR036736">
    <property type="entry name" value="ACP-like_sf"/>
</dbReference>
<keyword evidence="1" id="KW-0596">Phosphopantetheine</keyword>
<dbReference type="InterPro" id="IPR006162">
    <property type="entry name" value="Ppantetheine_attach_site"/>
</dbReference>
<dbReference type="Gene3D" id="1.10.1200.10">
    <property type="entry name" value="ACP-like"/>
    <property type="match status" value="1"/>
</dbReference>
<dbReference type="Proteomes" id="UP001058271">
    <property type="component" value="Chromosome"/>
</dbReference>
<keyword evidence="5" id="KW-1185">Reference proteome</keyword>